<sequence>MSRSPDELTTAVCDALHSLPSLHKASFLLDTALALIQAGRYGPEVENYLEVYLRTPNLPKADIARALLARGNARKSGGECLLMKAQQGKYQLLIAMVTATPPHRSEKGWHI</sequence>
<dbReference type="EMBL" id="JABCKI010000464">
    <property type="protein sequence ID" value="KAG5650388.1"/>
    <property type="molecule type" value="Genomic_DNA"/>
</dbReference>
<accession>A0A9P7GKU8</accession>
<dbReference type="Proteomes" id="UP000717328">
    <property type="component" value="Unassembled WGS sequence"/>
</dbReference>
<keyword evidence="2" id="KW-1185">Reference proteome</keyword>
<proteinExistence type="predicted"/>
<evidence type="ECO:0000313" key="2">
    <source>
        <dbReference type="Proteomes" id="UP000717328"/>
    </source>
</evidence>
<gene>
    <name evidence="1" type="ORF">H0H81_012400</name>
</gene>
<dbReference type="AlphaFoldDB" id="A0A9P7GKU8"/>
<organism evidence="1 2">
    <name type="scientific">Sphagnurus paluster</name>
    <dbReference type="NCBI Taxonomy" id="117069"/>
    <lineage>
        <taxon>Eukaryota</taxon>
        <taxon>Fungi</taxon>
        <taxon>Dikarya</taxon>
        <taxon>Basidiomycota</taxon>
        <taxon>Agaricomycotina</taxon>
        <taxon>Agaricomycetes</taxon>
        <taxon>Agaricomycetidae</taxon>
        <taxon>Agaricales</taxon>
        <taxon>Tricholomatineae</taxon>
        <taxon>Lyophyllaceae</taxon>
        <taxon>Sphagnurus</taxon>
    </lineage>
</organism>
<evidence type="ECO:0000313" key="1">
    <source>
        <dbReference type="EMBL" id="KAG5650388.1"/>
    </source>
</evidence>
<reference evidence="1" key="1">
    <citation type="submission" date="2021-02" db="EMBL/GenBank/DDBJ databases">
        <authorList>
            <person name="Nieuwenhuis M."/>
            <person name="Van De Peppel L.J.J."/>
        </authorList>
    </citation>
    <scope>NUCLEOTIDE SEQUENCE</scope>
    <source>
        <strain evidence="1">D49</strain>
    </source>
</reference>
<comment type="caution">
    <text evidence="1">The sequence shown here is derived from an EMBL/GenBank/DDBJ whole genome shotgun (WGS) entry which is preliminary data.</text>
</comment>
<protein>
    <submittedName>
        <fullName evidence="1">Uncharacterized protein</fullName>
    </submittedName>
</protein>
<name>A0A9P7GKU8_9AGAR</name>
<reference evidence="1" key="2">
    <citation type="submission" date="2021-10" db="EMBL/GenBank/DDBJ databases">
        <title>Phylogenomics reveals ancestral predisposition of the termite-cultivated fungus Termitomyces towards a domesticated lifestyle.</title>
        <authorList>
            <person name="Auxier B."/>
            <person name="Grum-Grzhimaylo A."/>
            <person name="Cardenas M.E."/>
            <person name="Lodge J.D."/>
            <person name="Laessoe T."/>
            <person name="Pedersen O."/>
            <person name="Smith M.E."/>
            <person name="Kuyper T.W."/>
            <person name="Franco-Molano E.A."/>
            <person name="Baroni T.J."/>
            <person name="Aanen D.K."/>
        </authorList>
    </citation>
    <scope>NUCLEOTIDE SEQUENCE</scope>
    <source>
        <strain evidence="1">D49</strain>
    </source>
</reference>
<dbReference type="OrthoDB" id="3216017at2759"/>